<sequence length="129" mass="13882">MISKHTAPILAALGGLSVPFSDGRLPNGTNPPYVVGYISVTTPEAVSLEEVADRVTCTVITHSVGANADAARIVADQVVAVLLGLRPVVPNRDCGWVRLIDDEPMRRDEESLQPRLSLIHVWQYTSVPA</sequence>
<reference evidence="1 2" key="1">
    <citation type="submission" date="2021-01" db="EMBL/GenBank/DDBJ databases">
        <title>Whole genome shotgun sequence of Actinoplanes palleronii NBRC 14916.</title>
        <authorList>
            <person name="Komaki H."/>
            <person name="Tamura T."/>
        </authorList>
    </citation>
    <scope>NUCLEOTIDE SEQUENCE [LARGE SCALE GENOMIC DNA]</scope>
    <source>
        <strain evidence="1 2">NBRC 14916</strain>
    </source>
</reference>
<comment type="caution">
    <text evidence="1">The sequence shown here is derived from an EMBL/GenBank/DDBJ whole genome shotgun (WGS) entry which is preliminary data.</text>
</comment>
<protein>
    <recommendedName>
        <fullName evidence="3">DUF3168 domain-containing protein</fullName>
    </recommendedName>
</protein>
<keyword evidence="2" id="KW-1185">Reference proteome</keyword>
<dbReference type="RefSeq" id="WP_203828732.1">
    <property type="nucleotide sequence ID" value="NZ_BAAATY010000018.1"/>
</dbReference>
<evidence type="ECO:0000313" key="1">
    <source>
        <dbReference type="EMBL" id="GIE70732.1"/>
    </source>
</evidence>
<organism evidence="1 2">
    <name type="scientific">Actinoplanes palleronii</name>
    <dbReference type="NCBI Taxonomy" id="113570"/>
    <lineage>
        <taxon>Bacteria</taxon>
        <taxon>Bacillati</taxon>
        <taxon>Actinomycetota</taxon>
        <taxon>Actinomycetes</taxon>
        <taxon>Micromonosporales</taxon>
        <taxon>Micromonosporaceae</taxon>
        <taxon>Actinoplanes</taxon>
    </lineage>
</organism>
<dbReference type="EMBL" id="BOMS01000110">
    <property type="protein sequence ID" value="GIE70732.1"/>
    <property type="molecule type" value="Genomic_DNA"/>
</dbReference>
<gene>
    <name evidence="1" type="ORF">Apa02nite_068400</name>
</gene>
<evidence type="ECO:0000313" key="2">
    <source>
        <dbReference type="Proteomes" id="UP000624709"/>
    </source>
</evidence>
<dbReference type="Proteomes" id="UP000624709">
    <property type="component" value="Unassembled WGS sequence"/>
</dbReference>
<proteinExistence type="predicted"/>
<evidence type="ECO:0008006" key="3">
    <source>
        <dbReference type="Google" id="ProtNLM"/>
    </source>
</evidence>
<accession>A0ABQ4BJ70</accession>
<name>A0ABQ4BJ70_9ACTN</name>